<dbReference type="RefSeq" id="WP_096226579.1">
    <property type="nucleotide sequence ID" value="NZ_CP168029.1"/>
</dbReference>
<name>A0A423UHA5_9ACTN</name>
<sequence length="327" mass="35524">MAGTRVYFSHRTSLQLLRTSSPTKRAPLQGPSRALPDRAPSAAELAEIVERLGAAHHGVRIDQPVHVLVGTAAHRRLAPDCREHVCAAPLAGREFCRLAEGAFSAGAALALVQIAMDEKSPIALLELVYEACGTYQTRRTGVESAYDVPPLACVDDLRAFVARNPSLAGAGKLGRVLRYAADRSASPRETKQALVLGLPLRQGGEGLGIPRMNFVVRASPAARAIAGRSSFRCDLCWPEAKLDVEYQSRFAHEGEASRLRDSRRTNALMAMGWTVVGVTNDELDSLAATETIARTIRRHLGKRSQFRIDDLHARKLKLRRQLGLGVG</sequence>
<evidence type="ECO:0000313" key="1">
    <source>
        <dbReference type="EMBL" id="ROT88190.1"/>
    </source>
</evidence>
<protein>
    <submittedName>
        <fullName evidence="1">DUF559 domain-containing protein</fullName>
    </submittedName>
</protein>
<dbReference type="EMBL" id="QIBW01000021">
    <property type="protein sequence ID" value="ROT88190.1"/>
    <property type="molecule type" value="Genomic_DNA"/>
</dbReference>
<dbReference type="AlphaFoldDB" id="A0A423UHA5"/>
<reference evidence="2" key="1">
    <citation type="submission" date="2018-05" db="EMBL/GenBank/DDBJ databases">
        <title>Genome Sequencing of selected type strains of the family Eggerthellaceae.</title>
        <authorList>
            <person name="Danylec N."/>
            <person name="Stoll D.A."/>
            <person name="Doetsch A."/>
            <person name="Huch M."/>
        </authorList>
    </citation>
    <scope>NUCLEOTIDE SEQUENCE [LARGE SCALE GENOMIC DNA]</scope>
    <source>
        <strain evidence="2">DSM 27213</strain>
    </source>
</reference>
<gene>
    <name evidence="1" type="ORF">DMP12_12960</name>
</gene>
<dbReference type="Gene3D" id="3.40.960.10">
    <property type="entry name" value="VSR Endonuclease"/>
    <property type="match status" value="1"/>
</dbReference>
<organism evidence="1 2">
    <name type="scientific">Gordonibacter urolithinfaciens</name>
    <dbReference type="NCBI Taxonomy" id="1335613"/>
    <lineage>
        <taxon>Bacteria</taxon>
        <taxon>Bacillati</taxon>
        <taxon>Actinomycetota</taxon>
        <taxon>Coriobacteriia</taxon>
        <taxon>Eggerthellales</taxon>
        <taxon>Eggerthellaceae</taxon>
        <taxon>Gordonibacter</taxon>
    </lineage>
</organism>
<accession>A0A423UHA5</accession>
<proteinExistence type="predicted"/>
<dbReference type="InterPro" id="IPR011335">
    <property type="entry name" value="Restrct_endonuc-II-like"/>
</dbReference>
<dbReference type="SUPFAM" id="SSF52980">
    <property type="entry name" value="Restriction endonuclease-like"/>
    <property type="match status" value="1"/>
</dbReference>
<dbReference type="Proteomes" id="UP000285258">
    <property type="component" value="Unassembled WGS sequence"/>
</dbReference>
<comment type="caution">
    <text evidence="1">The sequence shown here is derived from an EMBL/GenBank/DDBJ whole genome shotgun (WGS) entry which is preliminary data.</text>
</comment>
<evidence type="ECO:0000313" key="2">
    <source>
        <dbReference type="Proteomes" id="UP000285258"/>
    </source>
</evidence>